<dbReference type="PROSITE" id="PS00623">
    <property type="entry name" value="GMC_OXRED_1"/>
    <property type="match status" value="1"/>
</dbReference>
<dbReference type="Proteomes" id="UP001165060">
    <property type="component" value="Unassembled WGS sequence"/>
</dbReference>
<evidence type="ECO:0000256" key="5">
    <source>
        <dbReference type="RuleBase" id="RU003968"/>
    </source>
</evidence>
<dbReference type="InterPro" id="IPR012132">
    <property type="entry name" value="GMC_OxRdtase"/>
</dbReference>
<sequence>MLARSLGGYAPRSTSLSRLMSTTPDYLILGGGSAGSVLANRLSADPSNSVHLLDAGTADTHVTSGIHGWKIEIPSALTYNLDPSSKANWHYETVPQKHMNGRVIDQPRGKVLGGSSCLNAMVYIRGHAEDYERWDEQLKGEEGGLDWSYGGCLPYFKKAQTSHTPKRSEQIDKYKGFDGPLDVTTGSQLSRGDKAWGLAGSPLFDAFVEAGKDAGYRATDDLNGYSQEGFGPMDQTVTPKGERCSTAKAYLRPALEANKNLTVRPNSMVNRLVFDENDKTKCIGAEFTDTATGVKEIVYCNKEVICCLGSIGSPQLLQVSGIGDGEHLSGLGIEVRVDNDQIGANLQDHLEFYVQYHCTKPVTLYPVGNWLPYPHKRVMVGLEWFLKGTGLAASNQFETGGFIRSRKGMRHPDLQYHFVPGAVVGQSEFLPHHAFQAHCGTMRPT</sequence>
<dbReference type="PROSITE" id="PS00624">
    <property type="entry name" value="GMC_OXRED_2"/>
    <property type="match status" value="1"/>
</dbReference>
<dbReference type="PANTHER" id="PTHR11552">
    <property type="entry name" value="GLUCOSE-METHANOL-CHOLINE GMC OXIDOREDUCTASE"/>
    <property type="match status" value="1"/>
</dbReference>
<dbReference type="SUPFAM" id="SSF51905">
    <property type="entry name" value="FAD/NAD(P)-binding domain"/>
    <property type="match status" value="1"/>
</dbReference>
<dbReference type="PANTHER" id="PTHR11552:SF147">
    <property type="entry name" value="CHOLINE DEHYDROGENASE, MITOCHONDRIAL"/>
    <property type="match status" value="1"/>
</dbReference>
<keyword evidence="3 5" id="KW-0285">Flavoprotein</keyword>
<dbReference type="InterPro" id="IPR000172">
    <property type="entry name" value="GMC_OxRdtase_N"/>
</dbReference>
<gene>
    <name evidence="8" type="ORF">TeGR_g1068</name>
</gene>
<protein>
    <recommendedName>
        <fullName evidence="6 7">Glucose-methanol-choline oxidoreductase N-terminal domain-containing protein</fullName>
    </recommendedName>
</protein>
<dbReference type="Pfam" id="PF00732">
    <property type="entry name" value="GMC_oxred_N"/>
    <property type="match status" value="1"/>
</dbReference>
<comment type="similarity">
    <text evidence="2 5">Belongs to the GMC oxidoreductase family.</text>
</comment>
<evidence type="ECO:0000256" key="3">
    <source>
        <dbReference type="ARBA" id="ARBA00022630"/>
    </source>
</evidence>
<keyword evidence="9" id="KW-1185">Reference proteome</keyword>
<dbReference type="Gene3D" id="3.50.50.60">
    <property type="entry name" value="FAD/NAD(P)-binding domain"/>
    <property type="match status" value="1"/>
</dbReference>
<evidence type="ECO:0000313" key="8">
    <source>
        <dbReference type="EMBL" id="GMI30427.1"/>
    </source>
</evidence>
<accession>A0ABQ6MPP9</accession>
<evidence type="ECO:0000259" key="7">
    <source>
        <dbReference type="PROSITE" id="PS00624"/>
    </source>
</evidence>
<evidence type="ECO:0000259" key="6">
    <source>
        <dbReference type="PROSITE" id="PS00623"/>
    </source>
</evidence>
<dbReference type="InterPro" id="IPR036188">
    <property type="entry name" value="FAD/NAD-bd_sf"/>
</dbReference>
<feature type="domain" description="Glucose-methanol-choline oxidoreductase N-terminal" evidence="7">
    <location>
        <begin position="309"/>
        <end position="323"/>
    </location>
</feature>
<keyword evidence="4 5" id="KW-0274">FAD</keyword>
<reference evidence="8 9" key="1">
    <citation type="journal article" date="2023" name="Commun. Biol.">
        <title>Genome analysis of Parmales, the sister group of diatoms, reveals the evolutionary specialization of diatoms from phago-mixotrophs to photoautotrophs.</title>
        <authorList>
            <person name="Ban H."/>
            <person name="Sato S."/>
            <person name="Yoshikawa S."/>
            <person name="Yamada K."/>
            <person name="Nakamura Y."/>
            <person name="Ichinomiya M."/>
            <person name="Sato N."/>
            <person name="Blanc-Mathieu R."/>
            <person name="Endo H."/>
            <person name="Kuwata A."/>
            <person name="Ogata H."/>
        </authorList>
    </citation>
    <scope>NUCLEOTIDE SEQUENCE [LARGE SCALE GENOMIC DNA]</scope>
</reference>
<feature type="domain" description="Glucose-methanol-choline oxidoreductase N-terminal" evidence="6">
    <location>
        <begin position="109"/>
        <end position="132"/>
    </location>
</feature>
<dbReference type="Gene3D" id="3.30.560.10">
    <property type="entry name" value="Glucose Oxidase, domain 3"/>
    <property type="match status" value="1"/>
</dbReference>
<organism evidence="8 9">
    <name type="scientific">Tetraparma gracilis</name>
    <dbReference type="NCBI Taxonomy" id="2962635"/>
    <lineage>
        <taxon>Eukaryota</taxon>
        <taxon>Sar</taxon>
        <taxon>Stramenopiles</taxon>
        <taxon>Ochrophyta</taxon>
        <taxon>Bolidophyceae</taxon>
        <taxon>Parmales</taxon>
        <taxon>Triparmaceae</taxon>
        <taxon>Tetraparma</taxon>
    </lineage>
</organism>
<comment type="cofactor">
    <cofactor evidence="1">
        <name>FAD</name>
        <dbReference type="ChEBI" id="CHEBI:57692"/>
    </cofactor>
</comment>
<evidence type="ECO:0000256" key="2">
    <source>
        <dbReference type="ARBA" id="ARBA00010790"/>
    </source>
</evidence>
<comment type="caution">
    <text evidence="8">The sequence shown here is derived from an EMBL/GenBank/DDBJ whole genome shotgun (WGS) entry which is preliminary data.</text>
</comment>
<evidence type="ECO:0000313" key="9">
    <source>
        <dbReference type="Proteomes" id="UP001165060"/>
    </source>
</evidence>
<dbReference type="SUPFAM" id="SSF54373">
    <property type="entry name" value="FAD-linked reductases, C-terminal domain"/>
    <property type="match status" value="1"/>
</dbReference>
<evidence type="ECO:0000256" key="1">
    <source>
        <dbReference type="ARBA" id="ARBA00001974"/>
    </source>
</evidence>
<name>A0ABQ6MPP9_9STRA</name>
<proteinExistence type="inferred from homology"/>
<evidence type="ECO:0000256" key="4">
    <source>
        <dbReference type="ARBA" id="ARBA00022827"/>
    </source>
</evidence>
<dbReference type="EMBL" id="BRYB01004408">
    <property type="protein sequence ID" value="GMI30427.1"/>
    <property type="molecule type" value="Genomic_DNA"/>
</dbReference>